<protein>
    <recommendedName>
        <fullName evidence="3">Transglutaminase domain-containing protein</fullName>
    </recommendedName>
</protein>
<evidence type="ECO:0008006" key="3">
    <source>
        <dbReference type="Google" id="ProtNLM"/>
    </source>
</evidence>
<dbReference type="Proteomes" id="UP000322791">
    <property type="component" value="Unassembled WGS sequence"/>
</dbReference>
<dbReference type="RefSeq" id="WP_149069071.1">
    <property type="nucleotide sequence ID" value="NZ_VTHL01000001.1"/>
</dbReference>
<dbReference type="EMBL" id="VTHL01000001">
    <property type="protein sequence ID" value="TYZ14287.1"/>
    <property type="molecule type" value="Genomic_DNA"/>
</dbReference>
<organism evidence="1 2">
    <name type="scientific">Hymenobacter lutimineralis</name>
    <dbReference type="NCBI Taxonomy" id="2606448"/>
    <lineage>
        <taxon>Bacteria</taxon>
        <taxon>Pseudomonadati</taxon>
        <taxon>Bacteroidota</taxon>
        <taxon>Cytophagia</taxon>
        <taxon>Cytophagales</taxon>
        <taxon>Hymenobacteraceae</taxon>
        <taxon>Hymenobacter</taxon>
    </lineage>
</organism>
<proteinExistence type="predicted"/>
<reference evidence="1 2" key="1">
    <citation type="submission" date="2019-08" db="EMBL/GenBank/DDBJ databases">
        <authorList>
            <person name="Seo M.-J."/>
        </authorList>
    </citation>
    <scope>NUCLEOTIDE SEQUENCE [LARGE SCALE GENOMIC DNA]</scope>
    <source>
        <strain evidence="1 2">KIGAM108</strain>
    </source>
</reference>
<keyword evidence="2" id="KW-1185">Reference proteome</keyword>
<evidence type="ECO:0000313" key="1">
    <source>
        <dbReference type="EMBL" id="TYZ14287.1"/>
    </source>
</evidence>
<gene>
    <name evidence="1" type="ORF">FY528_00730</name>
</gene>
<comment type="caution">
    <text evidence="1">The sequence shown here is derived from an EMBL/GenBank/DDBJ whole genome shotgun (WGS) entry which is preliminary data.</text>
</comment>
<evidence type="ECO:0000313" key="2">
    <source>
        <dbReference type="Proteomes" id="UP000322791"/>
    </source>
</evidence>
<accession>A0A5D6VG98</accession>
<sequence>MAYYDIDQTVTAEDKQYIQLYLQGIPSGPASAQTYDQQLALIKAAQNVVLTHSITGVAIALGQPREPKDVYTSHLGLCYDRIRVLEKIFMKLGYQTRHVTLFADVPALSKLQELTTAGVPSHAITEVLTKKGWLAVDSNHRWVAIDAQNQPYSMENLQAKLREGKASVWLTQPEHDYQQFYSKPCTFIYGLYSRHGQFYPPYTPGIPDYNLRELLYNF</sequence>
<dbReference type="AlphaFoldDB" id="A0A5D6VG98"/>
<name>A0A5D6VG98_9BACT</name>